<gene>
    <name evidence="1" type="ORF">LCGC14_1150030</name>
</gene>
<proteinExistence type="predicted"/>
<sequence length="61" mass="6929">MVNLVIAITVDLTDDTVGTRTKIANIETMLDRQVRRLLRELGVRWTLLDVHAETRPAKGEN</sequence>
<evidence type="ECO:0000313" key="1">
    <source>
        <dbReference type="EMBL" id="KKM99210.1"/>
    </source>
</evidence>
<comment type="caution">
    <text evidence="1">The sequence shown here is derived from an EMBL/GenBank/DDBJ whole genome shotgun (WGS) entry which is preliminary data.</text>
</comment>
<accession>A0A0F9PDU9</accession>
<name>A0A0F9PDU9_9ZZZZ</name>
<dbReference type="AlphaFoldDB" id="A0A0F9PDU9"/>
<reference evidence="1" key="1">
    <citation type="journal article" date="2015" name="Nature">
        <title>Complex archaea that bridge the gap between prokaryotes and eukaryotes.</title>
        <authorList>
            <person name="Spang A."/>
            <person name="Saw J.H."/>
            <person name="Jorgensen S.L."/>
            <person name="Zaremba-Niedzwiedzka K."/>
            <person name="Martijn J."/>
            <person name="Lind A.E."/>
            <person name="van Eijk R."/>
            <person name="Schleper C."/>
            <person name="Guy L."/>
            <person name="Ettema T.J."/>
        </authorList>
    </citation>
    <scope>NUCLEOTIDE SEQUENCE</scope>
</reference>
<protein>
    <submittedName>
        <fullName evidence="1">Uncharacterized protein</fullName>
    </submittedName>
</protein>
<dbReference type="EMBL" id="LAZR01005522">
    <property type="protein sequence ID" value="KKM99210.1"/>
    <property type="molecule type" value="Genomic_DNA"/>
</dbReference>
<organism evidence="1">
    <name type="scientific">marine sediment metagenome</name>
    <dbReference type="NCBI Taxonomy" id="412755"/>
    <lineage>
        <taxon>unclassified sequences</taxon>
        <taxon>metagenomes</taxon>
        <taxon>ecological metagenomes</taxon>
    </lineage>
</organism>